<dbReference type="EMBL" id="RCMV01003314">
    <property type="protein sequence ID" value="KAG3199246.1"/>
    <property type="molecule type" value="Genomic_DNA"/>
</dbReference>
<evidence type="ECO:0000313" key="6">
    <source>
        <dbReference type="EMBL" id="KAG6946310.1"/>
    </source>
</evidence>
<dbReference type="EMBL" id="RCMG01003224">
    <property type="protein sequence ID" value="KAG2802451.1"/>
    <property type="molecule type" value="Genomic_DNA"/>
</dbReference>
<dbReference type="Proteomes" id="UP000735874">
    <property type="component" value="Unassembled WGS sequence"/>
</dbReference>
<accession>A0A329RA72</accession>
<evidence type="ECO:0000313" key="1">
    <source>
        <dbReference type="EMBL" id="KAG2802451.1"/>
    </source>
</evidence>
<dbReference type="EMBL" id="RCML01003766">
    <property type="protein sequence ID" value="KAG2952821.1"/>
    <property type="molecule type" value="Genomic_DNA"/>
</dbReference>
<proteinExistence type="predicted"/>
<keyword evidence="8" id="KW-1185">Reference proteome</keyword>
<reference evidence="6" key="3">
    <citation type="submission" date="2021-01" db="EMBL/GenBank/DDBJ databases">
        <title>Phytophthora aleatoria, a newly-described species from Pinus radiata is distinct from Phytophthora cactorum isolates based on comparative genomics.</title>
        <authorList>
            <person name="Mcdougal R."/>
            <person name="Panda P."/>
            <person name="Williams N."/>
            <person name="Studholme D.J."/>
        </authorList>
    </citation>
    <scope>NUCLEOTIDE SEQUENCE</scope>
    <source>
        <strain evidence="6">NZFS 3830</strain>
    </source>
</reference>
<dbReference type="AlphaFoldDB" id="A0A329RA72"/>
<protein>
    <submittedName>
        <fullName evidence="7">Uncharacterized protein</fullName>
    </submittedName>
</protein>
<evidence type="ECO:0000313" key="2">
    <source>
        <dbReference type="EMBL" id="KAG2872208.1"/>
    </source>
</evidence>
<evidence type="ECO:0000313" key="5">
    <source>
        <dbReference type="EMBL" id="KAG3199246.1"/>
    </source>
</evidence>
<evidence type="ECO:0000313" key="7">
    <source>
        <dbReference type="EMBL" id="RAW21544.1"/>
    </source>
</evidence>
<reference evidence="7 8" key="1">
    <citation type="submission" date="2018-01" db="EMBL/GenBank/DDBJ databases">
        <title>Draft genome of the strawberry crown rot pathogen Phytophthora cactorum.</title>
        <authorList>
            <person name="Armitage A.D."/>
            <person name="Lysoe E."/>
            <person name="Nellist C.F."/>
            <person name="Harrison R.J."/>
            <person name="Brurberg M.B."/>
        </authorList>
    </citation>
    <scope>NUCLEOTIDE SEQUENCE [LARGE SCALE GENOMIC DNA]</scope>
    <source>
        <strain evidence="7 8">10300</strain>
    </source>
</reference>
<dbReference type="EMBL" id="RCMK01003629">
    <property type="protein sequence ID" value="KAG2874137.1"/>
    <property type="molecule type" value="Genomic_DNA"/>
</dbReference>
<gene>
    <name evidence="6" type="ORF">JG687_00016783</name>
    <name evidence="7" type="ORF">PC110_g22012</name>
    <name evidence="1" type="ORF">PC113_g24485</name>
    <name evidence="2" type="ORF">PC115_g24665</name>
    <name evidence="3" type="ORF">PC117_g27665</name>
    <name evidence="4" type="ORF">PC118_g25040</name>
    <name evidence="5" type="ORF">PC129_g24156</name>
</gene>
<dbReference type="EMBL" id="MJFZ01001696">
    <property type="protein sequence ID" value="RAW21544.1"/>
    <property type="molecule type" value="Genomic_DNA"/>
</dbReference>
<comment type="caution">
    <text evidence="7">The sequence shown here is derived from an EMBL/GenBank/DDBJ whole genome shotgun (WGS) entry which is preliminary data.</text>
</comment>
<dbReference type="Proteomes" id="UP000251314">
    <property type="component" value="Unassembled WGS sequence"/>
</dbReference>
<evidence type="ECO:0000313" key="3">
    <source>
        <dbReference type="EMBL" id="KAG2874137.1"/>
    </source>
</evidence>
<reference evidence="1" key="2">
    <citation type="submission" date="2018-10" db="EMBL/GenBank/DDBJ databases">
        <title>Effector identification in a new, highly contiguous assembly of the strawberry crown rot pathogen Phytophthora cactorum.</title>
        <authorList>
            <person name="Armitage A.D."/>
            <person name="Nellist C.F."/>
            <person name="Bates H."/>
            <person name="Vickerstaff R.J."/>
            <person name="Harrison R.J."/>
        </authorList>
    </citation>
    <scope>NUCLEOTIDE SEQUENCE</scope>
    <source>
        <strain evidence="1">15-7</strain>
        <strain evidence="2">4032</strain>
        <strain evidence="3">4040</strain>
        <strain evidence="4">P415</strain>
        <strain evidence="5">P421</strain>
    </source>
</reference>
<dbReference type="Proteomes" id="UP000697107">
    <property type="component" value="Unassembled WGS sequence"/>
</dbReference>
<name>A0A329RA72_9STRA</name>
<dbReference type="Proteomes" id="UP000688947">
    <property type="component" value="Unassembled WGS sequence"/>
</dbReference>
<evidence type="ECO:0000313" key="4">
    <source>
        <dbReference type="EMBL" id="KAG2952821.1"/>
    </source>
</evidence>
<evidence type="ECO:0000313" key="8">
    <source>
        <dbReference type="Proteomes" id="UP000251314"/>
    </source>
</evidence>
<dbReference type="VEuPathDB" id="FungiDB:PC110_g22012"/>
<dbReference type="EMBL" id="JAENGZ010001768">
    <property type="protein sequence ID" value="KAG6946310.1"/>
    <property type="molecule type" value="Genomic_DNA"/>
</dbReference>
<dbReference type="Proteomes" id="UP000774804">
    <property type="component" value="Unassembled WGS sequence"/>
</dbReference>
<organism evidence="7 8">
    <name type="scientific">Phytophthora cactorum</name>
    <dbReference type="NCBI Taxonomy" id="29920"/>
    <lineage>
        <taxon>Eukaryota</taxon>
        <taxon>Sar</taxon>
        <taxon>Stramenopiles</taxon>
        <taxon>Oomycota</taxon>
        <taxon>Peronosporomycetes</taxon>
        <taxon>Peronosporales</taxon>
        <taxon>Peronosporaceae</taxon>
        <taxon>Phytophthora</taxon>
    </lineage>
</organism>
<dbReference type="Proteomes" id="UP000736787">
    <property type="component" value="Unassembled WGS sequence"/>
</dbReference>
<sequence length="53" mass="6131">MDIKQTIDDKEYDSAITAYQSISRDYSGNLAELTSKYKSQIKDLTHDRDNSQE</sequence>
<dbReference type="OrthoDB" id="10278005at2759"/>
<dbReference type="EMBL" id="RCMI01003523">
    <property type="protein sequence ID" value="KAG2872208.1"/>
    <property type="molecule type" value="Genomic_DNA"/>
</dbReference>
<dbReference type="Proteomes" id="UP000760860">
    <property type="component" value="Unassembled WGS sequence"/>
</dbReference>